<keyword evidence="3" id="KW-1185">Reference proteome</keyword>
<comment type="caution">
    <text evidence="2">The sequence shown here is derived from an EMBL/GenBank/DDBJ whole genome shotgun (WGS) entry which is preliminary data.</text>
</comment>
<organism evidence="2 3">
    <name type="scientific">Dongia soli</name>
    <dbReference type="NCBI Taxonomy" id="600628"/>
    <lineage>
        <taxon>Bacteria</taxon>
        <taxon>Pseudomonadati</taxon>
        <taxon>Pseudomonadota</taxon>
        <taxon>Alphaproteobacteria</taxon>
        <taxon>Rhodospirillales</taxon>
        <taxon>Dongiaceae</taxon>
        <taxon>Dongia</taxon>
    </lineage>
</organism>
<evidence type="ECO:0000256" key="1">
    <source>
        <dbReference type="SAM" id="SignalP"/>
    </source>
</evidence>
<name>A0ABU5EAE0_9PROT</name>
<reference evidence="2 3" key="1">
    <citation type="journal article" date="2016" name="Antonie Van Leeuwenhoek">
        <title>Dongia soli sp. nov., isolated from soil from Dokdo, Korea.</title>
        <authorList>
            <person name="Kim D.U."/>
            <person name="Lee H."/>
            <person name="Kim H."/>
            <person name="Kim S.G."/>
            <person name="Ka J.O."/>
        </authorList>
    </citation>
    <scope>NUCLEOTIDE SEQUENCE [LARGE SCALE GENOMIC DNA]</scope>
    <source>
        <strain evidence="2 3">D78</strain>
    </source>
</reference>
<keyword evidence="1" id="KW-0732">Signal</keyword>
<feature type="chain" id="PRO_5045057395" evidence="1">
    <location>
        <begin position="24"/>
        <end position="298"/>
    </location>
</feature>
<accession>A0ABU5EAE0</accession>
<evidence type="ECO:0000313" key="3">
    <source>
        <dbReference type="Proteomes" id="UP001279642"/>
    </source>
</evidence>
<evidence type="ECO:0000313" key="2">
    <source>
        <dbReference type="EMBL" id="MDY0882759.1"/>
    </source>
</evidence>
<feature type="signal peptide" evidence="1">
    <location>
        <begin position="1"/>
        <end position="23"/>
    </location>
</feature>
<dbReference type="Proteomes" id="UP001279642">
    <property type="component" value="Unassembled WGS sequence"/>
</dbReference>
<gene>
    <name evidence="2" type="ORF">SMD27_07885</name>
</gene>
<dbReference type="EMBL" id="JAXCLW010000002">
    <property type="protein sequence ID" value="MDY0882759.1"/>
    <property type="molecule type" value="Genomic_DNA"/>
</dbReference>
<proteinExistence type="predicted"/>
<sequence>MLISRRTALLAATSTLLSPRAFAKVLSGPDFQVPPLYCVAYVTPKIPAQAGQEKTIARYPLTLVSQATDRLSVKWRDTIKSINPDIIMLGYHDVIDQTTVPGPGHAHMSKVKDAWCVRPDGVLSATGPASKRRYIFDPRKPSFQTALVEACQIVMESYPYDGLLLDQCTIYRAAHPDAEVREEMLAALREAILKVRQALPNTILIGNSSYDFPGLNGEMLENRPSKAREEIKPFPQHTKPEINLFQLEIKNPNEVDKVKSNMALAHELGASFGCGVNYQQILWYDFFDDVMRGYKRTI</sequence>
<dbReference type="RefSeq" id="WP_320507822.1">
    <property type="nucleotide sequence ID" value="NZ_JAXCLW010000002.1"/>
</dbReference>
<protein>
    <submittedName>
        <fullName evidence="2">Uncharacterized protein</fullName>
    </submittedName>
</protein>